<dbReference type="CDD" id="cd02440">
    <property type="entry name" value="AdoMet_MTases"/>
    <property type="match status" value="1"/>
</dbReference>
<evidence type="ECO:0008006" key="5">
    <source>
        <dbReference type="Google" id="ProtNLM"/>
    </source>
</evidence>
<dbReference type="Gene3D" id="3.40.50.150">
    <property type="entry name" value="Vaccinia Virus protein VP39"/>
    <property type="match status" value="1"/>
</dbReference>
<dbReference type="OrthoDB" id="2013972at2759"/>
<dbReference type="Pfam" id="PF13489">
    <property type="entry name" value="Methyltransf_23"/>
    <property type="match status" value="1"/>
</dbReference>
<name>A0A9P1H306_9PEZI</name>
<keyword evidence="4" id="KW-1185">Reference proteome</keyword>
<feature type="region of interest" description="Disordered" evidence="2">
    <location>
        <begin position="1"/>
        <end position="33"/>
    </location>
</feature>
<dbReference type="AlphaFoldDB" id="A0A9P1H306"/>
<proteinExistence type="inferred from homology"/>
<dbReference type="SUPFAM" id="SSF53335">
    <property type="entry name" value="S-adenosyl-L-methionine-dependent methyltransferases"/>
    <property type="match status" value="1"/>
</dbReference>
<evidence type="ECO:0000256" key="1">
    <source>
        <dbReference type="ARBA" id="ARBA00038158"/>
    </source>
</evidence>
<evidence type="ECO:0000256" key="2">
    <source>
        <dbReference type="SAM" id="MobiDB-lite"/>
    </source>
</evidence>
<dbReference type="PANTHER" id="PTHR43591:SF10">
    <property type="entry name" value="ABC TRANSMEMBRANE TYPE-1 DOMAIN-CONTAINING PROTEIN-RELATED"/>
    <property type="match status" value="1"/>
</dbReference>
<sequence>MASETPAAPATAAAPAAPAPAAEPTRVEQVPDDSLEANPVALAEDDGYSDSGSILDSTVSLTESIFDYRKLHGRTYQKPQTTEYWIPNDEQQNVGLDIIHHVLDLGTGTGIWAVDFADQHPECEIDDFLKPWTFPADEFDFIHLRCLYGCVPDFPALYRQAFEHLKPGGWIECVEMDVLIESDHVTIPEDHVFNTWANVLYEGGRKLGCPFDVCKEHNMLEYVKKAGFVDIVEKKIKVPLHGWPKDATLRDMGYLAQAALDQSMEGFVLFMLVQTLGWTHEETMVLIANMRREMRKKSYCPWFWLTVVYARRPE</sequence>
<dbReference type="EMBL" id="CALLCH030000011">
    <property type="protein sequence ID" value="CAI4214419.1"/>
    <property type="molecule type" value="Genomic_DNA"/>
</dbReference>
<accession>A0A9P1H306</accession>
<dbReference type="PANTHER" id="PTHR43591">
    <property type="entry name" value="METHYLTRANSFERASE"/>
    <property type="match status" value="1"/>
</dbReference>
<comment type="similarity">
    <text evidence="1">Belongs to the methyltransferase superfamily. LaeA methyltransferase family.</text>
</comment>
<evidence type="ECO:0000313" key="3">
    <source>
        <dbReference type="EMBL" id="CAI4214419.1"/>
    </source>
</evidence>
<dbReference type="GO" id="GO:0008168">
    <property type="term" value="F:methyltransferase activity"/>
    <property type="evidence" value="ECO:0007669"/>
    <property type="project" value="TreeGrafter"/>
</dbReference>
<gene>
    <name evidence="3" type="ORF">PPNO1_LOCUS4150</name>
</gene>
<feature type="compositionally biased region" description="Low complexity" evidence="2">
    <location>
        <begin position="1"/>
        <end position="24"/>
    </location>
</feature>
<protein>
    <recommendedName>
        <fullName evidence="5">S-adenosyl-L-methionine-dependent methyltransferase</fullName>
    </recommendedName>
</protein>
<dbReference type="Proteomes" id="UP000838763">
    <property type="component" value="Unassembled WGS sequence"/>
</dbReference>
<comment type="caution">
    <text evidence="3">The sequence shown here is derived from an EMBL/GenBank/DDBJ whole genome shotgun (WGS) entry which is preliminary data.</text>
</comment>
<evidence type="ECO:0000313" key="4">
    <source>
        <dbReference type="Proteomes" id="UP000838763"/>
    </source>
</evidence>
<dbReference type="InterPro" id="IPR029063">
    <property type="entry name" value="SAM-dependent_MTases_sf"/>
</dbReference>
<organism evidence="3 4">
    <name type="scientific">Parascedosporium putredinis</name>
    <dbReference type="NCBI Taxonomy" id="1442378"/>
    <lineage>
        <taxon>Eukaryota</taxon>
        <taxon>Fungi</taxon>
        <taxon>Dikarya</taxon>
        <taxon>Ascomycota</taxon>
        <taxon>Pezizomycotina</taxon>
        <taxon>Sordariomycetes</taxon>
        <taxon>Hypocreomycetidae</taxon>
        <taxon>Microascales</taxon>
        <taxon>Microascaceae</taxon>
        <taxon>Parascedosporium</taxon>
    </lineage>
</organism>
<reference evidence="3" key="1">
    <citation type="submission" date="2022-11" db="EMBL/GenBank/DDBJ databases">
        <authorList>
            <person name="Scott C."/>
            <person name="Bruce N."/>
        </authorList>
    </citation>
    <scope>NUCLEOTIDE SEQUENCE</scope>
</reference>